<feature type="region of interest" description="Disordered" evidence="1">
    <location>
        <begin position="1"/>
        <end position="29"/>
    </location>
</feature>
<sequence length="169" mass="18976">MQSTRLLLPHFGKGQTSKKKKHNKKQTKQNEDWFEAGIDLQDPAIAARGTALLEYKRQPSAKNLTIYRKARNNAKSISWKCASDYWLRLCGVIQSSANNENTKAISDLRSGGRGFDSRPCHVAIALGKQFTLTFPSPPTCKMGYWLKAVLEICGMLVFERPIGFPTVML</sequence>
<name>A0AAV4GNT0_9GAST</name>
<dbReference type="Proteomes" id="UP000762676">
    <property type="component" value="Unassembled WGS sequence"/>
</dbReference>
<accession>A0AAV4GNT0</accession>
<protein>
    <submittedName>
        <fullName evidence="2">Uncharacterized protein</fullName>
    </submittedName>
</protein>
<organism evidence="2 3">
    <name type="scientific">Elysia marginata</name>
    <dbReference type="NCBI Taxonomy" id="1093978"/>
    <lineage>
        <taxon>Eukaryota</taxon>
        <taxon>Metazoa</taxon>
        <taxon>Spiralia</taxon>
        <taxon>Lophotrochozoa</taxon>
        <taxon>Mollusca</taxon>
        <taxon>Gastropoda</taxon>
        <taxon>Heterobranchia</taxon>
        <taxon>Euthyneura</taxon>
        <taxon>Panpulmonata</taxon>
        <taxon>Sacoglossa</taxon>
        <taxon>Placobranchoidea</taxon>
        <taxon>Plakobranchidae</taxon>
        <taxon>Elysia</taxon>
    </lineage>
</organism>
<gene>
    <name evidence="2" type="ORF">ElyMa_006059800</name>
</gene>
<comment type="caution">
    <text evidence="2">The sequence shown here is derived from an EMBL/GenBank/DDBJ whole genome shotgun (WGS) entry which is preliminary data.</text>
</comment>
<proteinExistence type="predicted"/>
<evidence type="ECO:0000313" key="3">
    <source>
        <dbReference type="Proteomes" id="UP000762676"/>
    </source>
</evidence>
<reference evidence="2 3" key="1">
    <citation type="journal article" date="2021" name="Elife">
        <title>Chloroplast acquisition without the gene transfer in kleptoplastic sea slugs, Plakobranchus ocellatus.</title>
        <authorList>
            <person name="Maeda T."/>
            <person name="Takahashi S."/>
            <person name="Yoshida T."/>
            <person name="Shimamura S."/>
            <person name="Takaki Y."/>
            <person name="Nagai Y."/>
            <person name="Toyoda A."/>
            <person name="Suzuki Y."/>
            <person name="Arimoto A."/>
            <person name="Ishii H."/>
            <person name="Satoh N."/>
            <person name="Nishiyama T."/>
            <person name="Hasebe M."/>
            <person name="Maruyama T."/>
            <person name="Minagawa J."/>
            <person name="Obokata J."/>
            <person name="Shigenobu S."/>
        </authorList>
    </citation>
    <scope>NUCLEOTIDE SEQUENCE [LARGE SCALE GENOMIC DNA]</scope>
</reference>
<dbReference type="EMBL" id="BMAT01012132">
    <property type="protein sequence ID" value="GFR86701.1"/>
    <property type="molecule type" value="Genomic_DNA"/>
</dbReference>
<evidence type="ECO:0000256" key="1">
    <source>
        <dbReference type="SAM" id="MobiDB-lite"/>
    </source>
</evidence>
<keyword evidence="3" id="KW-1185">Reference proteome</keyword>
<feature type="compositionally biased region" description="Basic residues" evidence="1">
    <location>
        <begin position="16"/>
        <end position="27"/>
    </location>
</feature>
<evidence type="ECO:0000313" key="2">
    <source>
        <dbReference type="EMBL" id="GFR86701.1"/>
    </source>
</evidence>
<dbReference type="AlphaFoldDB" id="A0AAV4GNT0"/>